<feature type="compositionally biased region" description="Basic and acidic residues" evidence="2">
    <location>
        <begin position="238"/>
        <end position="255"/>
    </location>
</feature>
<dbReference type="EMBL" id="CP133621">
    <property type="protein sequence ID" value="WMV52381.1"/>
    <property type="molecule type" value="Genomic_DNA"/>
</dbReference>
<dbReference type="CDD" id="cd00371">
    <property type="entry name" value="HMA"/>
    <property type="match status" value="1"/>
</dbReference>
<feature type="region of interest" description="Disordered" evidence="2">
    <location>
        <begin position="192"/>
        <end position="255"/>
    </location>
</feature>
<dbReference type="InterPro" id="IPR036163">
    <property type="entry name" value="HMA_dom_sf"/>
</dbReference>
<name>A0AAF0ZUY3_SOLVR</name>
<feature type="region of interest" description="Disordered" evidence="2">
    <location>
        <begin position="1"/>
        <end position="27"/>
    </location>
</feature>
<protein>
    <recommendedName>
        <fullName evidence="3">HMA domain-containing protein</fullName>
    </recommendedName>
</protein>
<feature type="region of interest" description="Disordered" evidence="2">
    <location>
        <begin position="107"/>
        <end position="153"/>
    </location>
</feature>
<dbReference type="AlphaFoldDB" id="A0AAF0ZUY3"/>
<proteinExistence type="predicted"/>
<evidence type="ECO:0000313" key="5">
    <source>
        <dbReference type="Proteomes" id="UP001234989"/>
    </source>
</evidence>
<gene>
    <name evidence="4" type="ORF">MTR67_045766</name>
</gene>
<accession>A0AAF0ZUY3</accession>
<sequence length="384" mass="41994">MGEEKEKIKVEKKKNEAGKKSAGGGKNDAGVGIATILLKLDLHCEGCAQKVRRSVRHFEGVEDVKADASSGKLTVKGNVDPLWLREKVESKTKKRVALLSAQPKKVAVGGTTGAGGENKSDEKVENKAVEEKKKSDEKVENKVAEEKKGEYKKPKKVQCNTEVVQLHCDGSARKVKQFLIKELKRKVAVVAPKKGDGSGSGCDNKKNKEIARGGGRGSGGDGKKKDGASSSRMASKSTEPKEQKTEVMNNKKECDYGGNGYSNPNMYYTMPPSIYNQNHVNQDYGATMQDHHGYYGHSTGYMPAPPYLTASRDHGYGYRTGYMPPPPYLTASRDHGYGYRTGYVSPPHFTAPRDHDHDHSGYVPPPYSAPQYFSDENPNACSVM</sequence>
<dbReference type="Pfam" id="PF00403">
    <property type="entry name" value="HMA"/>
    <property type="match status" value="1"/>
</dbReference>
<dbReference type="GO" id="GO:0016020">
    <property type="term" value="C:membrane"/>
    <property type="evidence" value="ECO:0007669"/>
    <property type="project" value="UniProtKB-SubCell"/>
</dbReference>
<feature type="compositionally biased region" description="Basic and acidic residues" evidence="2">
    <location>
        <begin position="1"/>
        <end position="19"/>
    </location>
</feature>
<feature type="compositionally biased region" description="Basic and acidic residues" evidence="2">
    <location>
        <begin position="118"/>
        <end position="152"/>
    </location>
</feature>
<dbReference type="PANTHER" id="PTHR46413:SF1">
    <property type="entry name" value="HEAVY METAL-ASSOCIATED ISOPRENYLATED PLANT PROTEIN 6"/>
    <property type="match status" value="1"/>
</dbReference>
<dbReference type="Gene3D" id="3.30.70.100">
    <property type="match status" value="1"/>
</dbReference>
<evidence type="ECO:0000259" key="3">
    <source>
        <dbReference type="PROSITE" id="PS50846"/>
    </source>
</evidence>
<dbReference type="GO" id="GO:0046872">
    <property type="term" value="F:metal ion binding"/>
    <property type="evidence" value="ECO:0007669"/>
    <property type="project" value="InterPro"/>
</dbReference>
<evidence type="ECO:0000313" key="4">
    <source>
        <dbReference type="EMBL" id="WMV52381.1"/>
    </source>
</evidence>
<reference evidence="4" key="1">
    <citation type="submission" date="2023-08" db="EMBL/GenBank/DDBJ databases">
        <title>A de novo genome assembly of Solanum verrucosum Schlechtendal, a Mexican diploid species geographically isolated from the other diploid A-genome species in potato relatives.</title>
        <authorList>
            <person name="Hosaka K."/>
        </authorList>
    </citation>
    <scope>NUCLEOTIDE SEQUENCE</scope>
    <source>
        <tissue evidence="4">Young leaves</tissue>
    </source>
</reference>
<dbReference type="InterPro" id="IPR006121">
    <property type="entry name" value="HMA_dom"/>
</dbReference>
<dbReference type="PROSITE" id="PS50846">
    <property type="entry name" value="HMA_2"/>
    <property type="match status" value="1"/>
</dbReference>
<evidence type="ECO:0000256" key="2">
    <source>
        <dbReference type="SAM" id="MobiDB-lite"/>
    </source>
</evidence>
<evidence type="ECO:0000256" key="1">
    <source>
        <dbReference type="ARBA" id="ARBA00004170"/>
    </source>
</evidence>
<dbReference type="PANTHER" id="PTHR46413">
    <property type="entry name" value="HEAVY METAL-ASSOCIATED ISOPRENYLATED PLANT PROTEIN 6"/>
    <property type="match status" value="1"/>
</dbReference>
<dbReference type="Proteomes" id="UP001234989">
    <property type="component" value="Chromosome 10"/>
</dbReference>
<dbReference type="InterPro" id="IPR044594">
    <property type="entry name" value="HIPP01/3/5/6"/>
</dbReference>
<keyword evidence="5" id="KW-1185">Reference proteome</keyword>
<feature type="domain" description="HMA" evidence="3">
    <location>
        <begin position="33"/>
        <end position="96"/>
    </location>
</feature>
<organism evidence="4 5">
    <name type="scientific">Solanum verrucosum</name>
    <dbReference type="NCBI Taxonomy" id="315347"/>
    <lineage>
        <taxon>Eukaryota</taxon>
        <taxon>Viridiplantae</taxon>
        <taxon>Streptophyta</taxon>
        <taxon>Embryophyta</taxon>
        <taxon>Tracheophyta</taxon>
        <taxon>Spermatophyta</taxon>
        <taxon>Magnoliopsida</taxon>
        <taxon>eudicotyledons</taxon>
        <taxon>Gunneridae</taxon>
        <taxon>Pentapetalae</taxon>
        <taxon>asterids</taxon>
        <taxon>lamiids</taxon>
        <taxon>Solanales</taxon>
        <taxon>Solanaceae</taxon>
        <taxon>Solanoideae</taxon>
        <taxon>Solaneae</taxon>
        <taxon>Solanum</taxon>
    </lineage>
</organism>
<dbReference type="SUPFAM" id="SSF55008">
    <property type="entry name" value="HMA, heavy metal-associated domain"/>
    <property type="match status" value="1"/>
</dbReference>
<dbReference type="GO" id="GO:0009626">
    <property type="term" value="P:plant-type hypersensitive response"/>
    <property type="evidence" value="ECO:0007669"/>
    <property type="project" value="UniProtKB-KW"/>
</dbReference>
<comment type="subcellular location">
    <subcellularLocation>
        <location evidence="1">Membrane</location>
        <topology evidence="1">Peripheral membrane protein</topology>
    </subcellularLocation>
</comment>